<feature type="domain" description="Pseudouridine synthase II N-terminal" evidence="6">
    <location>
        <begin position="24"/>
        <end position="176"/>
    </location>
</feature>
<dbReference type="Gene3D" id="3.30.2350.10">
    <property type="entry name" value="Pseudouridine synthase"/>
    <property type="match status" value="1"/>
</dbReference>
<organism evidence="7 8">
    <name type="scientific">Candidatus Gallitreponema excrementavium</name>
    <dbReference type="NCBI Taxonomy" id="2840840"/>
    <lineage>
        <taxon>Bacteria</taxon>
        <taxon>Pseudomonadati</taxon>
        <taxon>Spirochaetota</taxon>
        <taxon>Spirochaetia</taxon>
        <taxon>Spirochaetales</taxon>
        <taxon>Candidatus Gallitreponema</taxon>
    </lineage>
</organism>
<dbReference type="AlphaFoldDB" id="A0A9D9HR58"/>
<evidence type="ECO:0000256" key="5">
    <source>
        <dbReference type="HAMAP-Rule" id="MF_01080"/>
    </source>
</evidence>
<evidence type="ECO:0000259" key="6">
    <source>
        <dbReference type="Pfam" id="PF01509"/>
    </source>
</evidence>
<protein>
    <recommendedName>
        <fullName evidence="5">tRNA pseudouridine synthase B</fullName>
        <ecNumber evidence="5">5.4.99.25</ecNumber>
    </recommendedName>
    <alternativeName>
        <fullName evidence="5">tRNA pseudouridine(55) synthase</fullName>
        <shortName evidence="5">Psi55 synthase</shortName>
    </alternativeName>
    <alternativeName>
        <fullName evidence="5">tRNA pseudouridylate synthase</fullName>
    </alternativeName>
    <alternativeName>
        <fullName evidence="5">tRNA-uridine isomerase</fullName>
    </alternativeName>
</protein>
<dbReference type="NCBIfam" id="TIGR00431">
    <property type="entry name" value="TruB"/>
    <property type="match status" value="1"/>
</dbReference>
<evidence type="ECO:0000256" key="3">
    <source>
        <dbReference type="ARBA" id="ARBA00022694"/>
    </source>
</evidence>
<comment type="caution">
    <text evidence="7">The sequence shown here is derived from an EMBL/GenBank/DDBJ whole genome shotgun (WGS) entry which is preliminary data.</text>
</comment>
<evidence type="ECO:0000256" key="1">
    <source>
        <dbReference type="ARBA" id="ARBA00000385"/>
    </source>
</evidence>
<sequence>MNNKLILLSKTSGVSSFGALSDIKKSLDTRRVGHTGTLDSFADGLLVVLTGRLTRLVEHITALDKEYTGIFVFGKETDTLDCQGKVIKTADSPSKEKILNLLPGFTGKISQIPPAFSAVHIDGKRAYNLAREGKTPELKSREVFIKNFELIDFFRDNRENLSYGLFKIQCSKGTYIRSLARDLAVMAGSCGYVLRLRRNRVGAFKLEDSVFCEYLPDWDKKTLKETLIGFKSGESAALPPDLDKLSLIRQKALDFTREIAEMCGFYVANLKENNFKVFFNGGILTCEDFYMDDSGILPGFYGDVKRKTAVYYRDSFAGLGEFDGKGNFKYIFVLPKEDFGEAY</sequence>
<accession>A0A9D9HR58</accession>
<dbReference type="InterPro" id="IPR002501">
    <property type="entry name" value="PsdUridine_synth_N"/>
</dbReference>
<keyword evidence="3 5" id="KW-0819">tRNA processing</keyword>
<evidence type="ECO:0000313" key="8">
    <source>
        <dbReference type="Proteomes" id="UP000823638"/>
    </source>
</evidence>
<reference evidence="7" key="1">
    <citation type="submission" date="2020-10" db="EMBL/GenBank/DDBJ databases">
        <authorList>
            <person name="Gilroy R."/>
        </authorList>
    </citation>
    <scope>NUCLEOTIDE SEQUENCE</scope>
    <source>
        <strain evidence="7">10532</strain>
    </source>
</reference>
<dbReference type="PANTHER" id="PTHR13767">
    <property type="entry name" value="TRNA-PSEUDOURIDINE SYNTHASE"/>
    <property type="match status" value="1"/>
</dbReference>
<proteinExistence type="inferred from homology"/>
<dbReference type="GO" id="GO:0160148">
    <property type="term" value="F:tRNA pseudouridine(55) synthase activity"/>
    <property type="evidence" value="ECO:0007669"/>
    <property type="project" value="UniProtKB-EC"/>
</dbReference>
<name>A0A9D9HR58_9SPIR</name>
<evidence type="ECO:0000256" key="4">
    <source>
        <dbReference type="ARBA" id="ARBA00023235"/>
    </source>
</evidence>
<evidence type="ECO:0000313" key="7">
    <source>
        <dbReference type="EMBL" id="MBO8458631.1"/>
    </source>
</evidence>
<dbReference type="GO" id="GO:0003723">
    <property type="term" value="F:RNA binding"/>
    <property type="evidence" value="ECO:0007669"/>
    <property type="project" value="InterPro"/>
</dbReference>
<dbReference type="Proteomes" id="UP000823638">
    <property type="component" value="Unassembled WGS sequence"/>
</dbReference>
<gene>
    <name evidence="5 7" type="primary">truB</name>
    <name evidence="7" type="ORF">IAA81_10490</name>
</gene>
<comment type="catalytic activity">
    <reaction evidence="1 5">
        <text>uridine(55) in tRNA = pseudouridine(55) in tRNA</text>
        <dbReference type="Rhea" id="RHEA:42532"/>
        <dbReference type="Rhea" id="RHEA-COMP:10101"/>
        <dbReference type="Rhea" id="RHEA-COMP:10102"/>
        <dbReference type="ChEBI" id="CHEBI:65314"/>
        <dbReference type="ChEBI" id="CHEBI:65315"/>
        <dbReference type="EC" id="5.4.99.25"/>
    </reaction>
</comment>
<dbReference type="GO" id="GO:1990481">
    <property type="term" value="P:mRNA pseudouridine synthesis"/>
    <property type="evidence" value="ECO:0007669"/>
    <property type="project" value="TreeGrafter"/>
</dbReference>
<keyword evidence="4 5" id="KW-0413">Isomerase</keyword>
<evidence type="ECO:0000256" key="2">
    <source>
        <dbReference type="ARBA" id="ARBA00005642"/>
    </source>
</evidence>
<dbReference type="CDD" id="cd02573">
    <property type="entry name" value="PseudoU_synth_EcTruB"/>
    <property type="match status" value="1"/>
</dbReference>
<comment type="similarity">
    <text evidence="2 5">Belongs to the pseudouridine synthase TruB family. Type 1 subfamily.</text>
</comment>
<dbReference type="PANTHER" id="PTHR13767:SF2">
    <property type="entry name" value="PSEUDOURIDYLATE SYNTHASE TRUB1"/>
    <property type="match status" value="1"/>
</dbReference>
<dbReference type="HAMAP" id="MF_01080">
    <property type="entry name" value="TruB_bact"/>
    <property type="match status" value="1"/>
</dbReference>
<comment type="function">
    <text evidence="5">Responsible for synthesis of pseudouridine from uracil-55 in the psi GC loop of transfer RNAs.</text>
</comment>
<dbReference type="GO" id="GO:0031119">
    <property type="term" value="P:tRNA pseudouridine synthesis"/>
    <property type="evidence" value="ECO:0007669"/>
    <property type="project" value="UniProtKB-UniRule"/>
</dbReference>
<dbReference type="InterPro" id="IPR020103">
    <property type="entry name" value="PsdUridine_synth_cat_dom_sf"/>
</dbReference>
<feature type="active site" description="Nucleophile" evidence="5">
    <location>
        <position position="39"/>
    </location>
</feature>
<dbReference type="InterPro" id="IPR014780">
    <property type="entry name" value="tRNA_psdUridine_synth_TruB"/>
</dbReference>
<dbReference type="EC" id="5.4.99.25" evidence="5"/>
<dbReference type="Pfam" id="PF01509">
    <property type="entry name" value="TruB_N"/>
    <property type="match status" value="1"/>
</dbReference>
<dbReference type="EMBL" id="JADIMM010000117">
    <property type="protein sequence ID" value="MBO8458631.1"/>
    <property type="molecule type" value="Genomic_DNA"/>
</dbReference>
<dbReference type="SUPFAM" id="SSF55120">
    <property type="entry name" value="Pseudouridine synthase"/>
    <property type="match status" value="1"/>
</dbReference>
<reference evidence="7" key="2">
    <citation type="journal article" date="2021" name="PeerJ">
        <title>Extensive microbial diversity within the chicken gut microbiome revealed by metagenomics and culture.</title>
        <authorList>
            <person name="Gilroy R."/>
            <person name="Ravi A."/>
            <person name="Getino M."/>
            <person name="Pursley I."/>
            <person name="Horton D.L."/>
            <person name="Alikhan N.F."/>
            <person name="Baker D."/>
            <person name="Gharbi K."/>
            <person name="Hall N."/>
            <person name="Watson M."/>
            <person name="Adriaenssens E.M."/>
            <person name="Foster-Nyarko E."/>
            <person name="Jarju S."/>
            <person name="Secka A."/>
            <person name="Antonio M."/>
            <person name="Oren A."/>
            <person name="Chaudhuri R.R."/>
            <person name="La Ragione R."/>
            <person name="Hildebrand F."/>
            <person name="Pallen M.J."/>
        </authorList>
    </citation>
    <scope>NUCLEOTIDE SEQUENCE</scope>
    <source>
        <strain evidence="7">10532</strain>
    </source>
</reference>